<accession>A0A0F8YDW5</accession>
<keyword evidence="1" id="KW-0812">Transmembrane</keyword>
<evidence type="ECO:0000256" key="1">
    <source>
        <dbReference type="SAM" id="Phobius"/>
    </source>
</evidence>
<feature type="transmembrane region" description="Helical" evidence="1">
    <location>
        <begin position="15"/>
        <end position="34"/>
    </location>
</feature>
<gene>
    <name evidence="2" type="ORF">LCGC14_2909750</name>
</gene>
<proteinExistence type="predicted"/>
<dbReference type="EMBL" id="LAZR01057544">
    <property type="protein sequence ID" value="KKK71855.1"/>
    <property type="molecule type" value="Genomic_DNA"/>
</dbReference>
<keyword evidence="1" id="KW-0472">Membrane</keyword>
<dbReference type="AlphaFoldDB" id="A0A0F8YDW5"/>
<organism evidence="2">
    <name type="scientific">marine sediment metagenome</name>
    <dbReference type="NCBI Taxonomy" id="412755"/>
    <lineage>
        <taxon>unclassified sequences</taxon>
        <taxon>metagenomes</taxon>
        <taxon>ecological metagenomes</taxon>
    </lineage>
</organism>
<evidence type="ECO:0000313" key="2">
    <source>
        <dbReference type="EMBL" id="KKK71855.1"/>
    </source>
</evidence>
<sequence>MLWINWDKYEYVNKIIEIIPQTGLCIFVLLRGVNMELVWIKRYMLNMGGIEWICTVI</sequence>
<comment type="caution">
    <text evidence="2">The sequence shown here is derived from an EMBL/GenBank/DDBJ whole genome shotgun (WGS) entry which is preliminary data.</text>
</comment>
<reference evidence="2" key="1">
    <citation type="journal article" date="2015" name="Nature">
        <title>Complex archaea that bridge the gap between prokaryotes and eukaryotes.</title>
        <authorList>
            <person name="Spang A."/>
            <person name="Saw J.H."/>
            <person name="Jorgensen S.L."/>
            <person name="Zaremba-Niedzwiedzka K."/>
            <person name="Martijn J."/>
            <person name="Lind A.E."/>
            <person name="van Eijk R."/>
            <person name="Schleper C."/>
            <person name="Guy L."/>
            <person name="Ettema T.J."/>
        </authorList>
    </citation>
    <scope>NUCLEOTIDE SEQUENCE</scope>
</reference>
<name>A0A0F8YDW5_9ZZZZ</name>
<protein>
    <submittedName>
        <fullName evidence="2">Uncharacterized protein</fullName>
    </submittedName>
</protein>
<keyword evidence="1" id="KW-1133">Transmembrane helix</keyword>